<dbReference type="Pfam" id="PF13196">
    <property type="entry name" value="DUF4012"/>
    <property type="match status" value="1"/>
</dbReference>
<dbReference type="EMBL" id="CP017696">
    <property type="protein sequence ID" value="ATO42368.1"/>
    <property type="molecule type" value="Genomic_DNA"/>
</dbReference>
<evidence type="ECO:0000313" key="2">
    <source>
        <dbReference type="Proteomes" id="UP000224056"/>
    </source>
</evidence>
<protein>
    <recommendedName>
        <fullName evidence="3">DUF4012 domain-containing protein</fullName>
    </recommendedName>
</protein>
<dbReference type="AlphaFoldDB" id="A0AAD0EWB5"/>
<reference evidence="1 2" key="1">
    <citation type="submission" date="2016-10" db="EMBL/GenBank/DDBJ databases">
        <title>The whole genome sequencing and assembly of B. asteroides DSM 20089 strain.</title>
        <authorList>
            <person name="Lee Y.-J."/>
            <person name="Park M.-K."/>
            <person name="Yi H."/>
            <person name="Bahn Y.-S."/>
            <person name="Kim J.F."/>
            <person name="Lee D.-W."/>
        </authorList>
    </citation>
    <scope>NUCLEOTIDE SEQUENCE [LARGE SCALE GENOMIC DNA]</scope>
    <source>
        <strain evidence="1 2">DSM 20089</strain>
    </source>
</reference>
<evidence type="ECO:0008006" key="3">
    <source>
        <dbReference type="Google" id="ProtNLM"/>
    </source>
</evidence>
<evidence type="ECO:0000313" key="1">
    <source>
        <dbReference type="EMBL" id="ATO42368.1"/>
    </source>
</evidence>
<dbReference type="Proteomes" id="UP000224056">
    <property type="component" value="Chromosome"/>
</dbReference>
<name>A0AAD0EWB5_9BIFI</name>
<organism evidence="1 2">
    <name type="scientific">Bifidobacterium asteroides DSM 20089</name>
    <dbReference type="NCBI Taxonomy" id="1437594"/>
    <lineage>
        <taxon>Bacteria</taxon>
        <taxon>Bacillati</taxon>
        <taxon>Actinomycetota</taxon>
        <taxon>Actinomycetes</taxon>
        <taxon>Bifidobacteriales</taxon>
        <taxon>Bifidobacteriaceae</taxon>
        <taxon>Bifidobacterium</taxon>
    </lineage>
</organism>
<accession>A0AAD0EWB5</accession>
<gene>
    <name evidence="1" type="ORF">BA20089_07645</name>
</gene>
<dbReference type="InterPro" id="IPR025101">
    <property type="entry name" value="DUF4012"/>
</dbReference>
<sequence length="583" mass="64164">MTFIVFAAFLLLAAGFGFKFYRDAMQIKNHEEVALSYISGLSADNITQDPDTAIRVIPKVQAETSAANRLAHSRVWDTASVIPGIGDDVKNLQGMVEIVNSTSHDSLPVLSDTIRQLVNTAYYQGNGQINLRPLTAAGAGFAQADKSIQMQSEKLKSLPYPRIRQVQNVYTEAEKQFSYLADTTSNLNRAVHVLPQLLGIQGPRSYIIVAQTPSESRSGGGLIGSLGSMHADNGMVKVNDFHPNTEFIRLGVINTDDPDGIFSAPLHFGFDIRDLTAYPDFSQTAKAVNTCWQRSSYAGQIDGVIMIDPVFIQEVIKISGNIRTSNGHILTGENTAQFFMNDIYKTIPVYEQDAVFAGVAKQAMNGVFAKMSTKKIMALSKLFKPMAEQRHLYMYTFHADEAAYFQGSGLAKEAPDNEEKPEIGIYLNQNNPSKLDWYLHRKTDITHTSTATDGSRTYHVKFSMTNVLTQSEMSGLTSYVLGQSSNFTSRGTALEKMLFYPPAGGSISNIRYRGGGWQPKRAVFNGKHLYTSLASIPPGQTVVYEYDVTTSPKAKTDLNVDQTPMGWADPGVTFNDLTGNNKQ</sequence>
<proteinExistence type="predicted"/>